<dbReference type="Pfam" id="PF00078">
    <property type="entry name" value="RVT_1"/>
    <property type="match status" value="1"/>
</dbReference>
<protein>
    <recommendedName>
        <fullName evidence="1">Reverse transcriptase domain-containing protein</fullName>
    </recommendedName>
</protein>
<keyword evidence="3" id="KW-1185">Reference proteome</keyword>
<dbReference type="InterPro" id="IPR043502">
    <property type="entry name" value="DNA/RNA_pol_sf"/>
</dbReference>
<dbReference type="PROSITE" id="PS50878">
    <property type="entry name" value="RT_POL"/>
    <property type="match status" value="1"/>
</dbReference>
<evidence type="ECO:0000313" key="3">
    <source>
        <dbReference type="Proteomes" id="UP000694522"/>
    </source>
</evidence>
<sequence length="489" mass="55665">MLSGKLGTRLGTAWALFRSYQENWLPWIWRRLRFLMTPLPQSSPANAPTIPPKSWKADAGTVRMKTLGLFRDHRRNLNVYKSMGPDDIHPQVLRELANEVAKPLSIIFEKSWQSGDVPDDWKKGNITPIFKKGKMDEPGNYRPVSLASVPGKILERILLEGMLRHMKNNKVVADSQHGFTKGKSCLTNLVSFYDVAMELMERGRAADVIYLDLCKALDTVPHDILVSRVERHQFDRWTTRWIKNWLDGRTQRVVLNGSVSSWRPVTSGVPQGSVLGPVLFNIFVGDTDSGIECALSKFADDTKLCGSVDTWEGRNATQRDLDMLVRWADANLTKFNHDKCKVLHLGWSNPRHSYRLGGEEIESSPAGKDLGVSVDEKMNMSQQCALAAQKANRILGCIKRSVTSRSREVLLPLYSALVRPHLEYCVQFWCPQHKKDMELLEQVQRRAMRMIRELEHLPYEDRLRKLGLFSLEKAAWRPHSSLPVSEGGL</sequence>
<dbReference type="PANTHER" id="PTHR33332">
    <property type="entry name" value="REVERSE TRANSCRIPTASE DOMAIN-CONTAINING PROTEIN"/>
    <property type="match status" value="1"/>
</dbReference>
<dbReference type="InterPro" id="IPR000477">
    <property type="entry name" value="RT_dom"/>
</dbReference>
<feature type="domain" description="Reverse transcriptase" evidence="1">
    <location>
        <begin position="110"/>
        <end position="374"/>
    </location>
</feature>
<accession>A0A8B9FPD9</accession>
<evidence type="ECO:0000313" key="2">
    <source>
        <dbReference type="Ensembl" id="ENSACOP00000013226.1"/>
    </source>
</evidence>
<dbReference type="Proteomes" id="UP000694522">
    <property type="component" value="Unplaced"/>
</dbReference>
<dbReference type="SUPFAM" id="SSF56672">
    <property type="entry name" value="DNA/RNA polymerases"/>
    <property type="match status" value="1"/>
</dbReference>
<dbReference type="Ensembl" id="ENSACOT00000013690.1">
    <property type="protein sequence ID" value="ENSACOP00000013226.1"/>
    <property type="gene ID" value="ENSACOG00000009185.1"/>
</dbReference>
<reference evidence="2" key="1">
    <citation type="submission" date="2025-08" db="UniProtKB">
        <authorList>
            <consortium name="Ensembl"/>
        </authorList>
    </citation>
    <scope>IDENTIFICATION</scope>
</reference>
<evidence type="ECO:0000259" key="1">
    <source>
        <dbReference type="PROSITE" id="PS50878"/>
    </source>
</evidence>
<proteinExistence type="predicted"/>
<dbReference type="CDD" id="cd01650">
    <property type="entry name" value="RT_nLTR_like"/>
    <property type="match status" value="1"/>
</dbReference>
<dbReference type="AlphaFoldDB" id="A0A8B9FPD9"/>
<name>A0A8B9FPD9_9PSIT</name>
<reference evidence="2" key="2">
    <citation type="submission" date="2025-09" db="UniProtKB">
        <authorList>
            <consortium name="Ensembl"/>
        </authorList>
    </citation>
    <scope>IDENTIFICATION</scope>
</reference>
<organism evidence="2 3">
    <name type="scientific">Amazona collaria</name>
    <name type="common">yellow-billed parrot</name>
    <dbReference type="NCBI Taxonomy" id="241587"/>
    <lineage>
        <taxon>Eukaryota</taxon>
        <taxon>Metazoa</taxon>
        <taxon>Chordata</taxon>
        <taxon>Craniata</taxon>
        <taxon>Vertebrata</taxon>
        <taxon>Euteleostomi</taxon>
        <taxon>Archelosauria</taxon>
        <taxon>Archosauria</taxon>
        <taxon>Dinosauria</taxon>
        <taxon>Saurischia</taxon>
        <taxon>Theropoda</taxon>
        <taxon>Coelurosauria</taxon>
        <taxon>Aves</taxon>
        <taxon>Neognathae</taxon>
        <taxon>Neoaves</taxon>
        <taxon>Telluraves</taxon>
        <taxon>Australaves</taxon>
        <taxon>Psittaciformes</taxon>
        <taxon>Psittacidae</taxon>
        <taxon>Amazona</taxon>
    </lineage>
</organism>